<dbReference type="EMBL" id="JTJC03000004">
    <property type="protein sequence ID" value="NHC36037.1"/>
    <property type="molecule type" value="Genomic_DNA"/>
</dbReference>
<evidence type="ECO:0000313" key="2">
    <source>
        <dbReference type="EMBL" id="NHC36037.1"/>
    </source>
</evidence>
<dbReference type="InterPro" id="IPR055259">
    <property type="entry name" value="YkvP/CgeB_Glyco_trans-like"/>
</dbReference>
<evidence type="ECO:0000259" key="1">
    <source>
        <dbReference type="Pfam" id="PF13524"/>
    </source>
</evidence>
<sequence length="529" mass="60279">MSSSKTIKVLTLSKYYPRDNGFIPENQSNIYACMDPPVEAVEAGKAIALPHGKFKIDLILKQLPSGWCPDLVSISSTLMLVQNPPIPVGIPSLTCPSVMKLIDSHHMPRPIQNLIEYAKLVGCQYHWTGYTRHHIHFFVEAGLPNVFWMPGAISIPPYVPEPVTDKTYDVIFRGAVDSNHYHRREFLKFLQEAEINVDFSGSPYAECLDIYVQSKIVLNCSLNGDLNRRVYEILMVGGFLLTDRLALQSGLPLLFQEGVHLECYGSKQELLDKIKYYLNHPDAAAEIARKGHELFMAKYHPEILVDRFNQIVFNGENIPPIFSAQDDVRVTSIASRNINETAFYSRLKIYELLQELHRLNFEIDLLYYQSKNELLVADLSDLPKFQITLVNSPEELANTTKDFEVIIIDLPKEVSHIEPLIEQLNPCILGCSLFLVLGNSSSAKQKKLNFLLKSKGLVPTQFVERETSTYLAYQRQSEETKTLSRTKKLNLELFCYSDIEDYNNPLNNRSSSIKQVVKNLVRTISLRNF</sequence>
<dbReference type="Gene3D" id="3.40.50.2000">
    <property type="entry name" value="Glycogen Phosphorylase B"/>
    <property type="match status" value="1"/>
</dbReference>
<dbReference type="RefSeq" id="WP_132867137.1">
    <property type="nucleotide sequence ID" value="NZ_JTJC03000004.1"/>
</dbReference>
<organism evidence="2 3">
    <name type="scientific">Scytonema millei VB511283</name>
    <dbReference type="NCBI Taxonomy" id="1245923"/>
    <lineage>
        <taxon>Bacteria</taxon>
        <taxon>Bacillati</taxon>
        <taxon>Cyanobacteriota</taxon>
        <taxon>Cyanophyceae</taxon>
        <taxon>Nostocales</taxon>
        <taxon>Scytonemataceae</taxon>
        <taxon>Scytonema</taxon>
    </lineage>
</organism>
<keyword evidence="3" id="KW-1185">Reference proteome</keyword>
<dbReference type="Proteomes" id="UP000031532">
    <property type="component" value="Unassembled WGS sequence"/>
</dbReference>
<accession>A0A9X5E6E0</accession>
<comment type="caution">
    <text evidence="2">The sequence shown here is derived from an EMBL/GenBank/DDBJ whole genome shotgun (WGS) entry which is preliminary data.</text>
</comment>
<dbReference type="OrthoDB" id="9807414at2"/>
<dbReference type="AlphaFoldDB" id="A0A9X5E6E0"/>
<evidence type="ECO:0000313" key="3">
    <source>
        <dbReference type="Proteomes" id="UP000031532"/>
    </source>
</evidence>
<feature type="domain" description="Spore protein YkvP/CgeB glycosyl transferase-like" evidence="1">
    <location>
        <begin position="183"/>
        <end position="302"/>
    </location>
</feature>
<protein>
    <submittedName>
        <fullName evidence="2">Glycosyltransferase</fullName>
    </submittedName>
</protein>
<name>A0A9X5E6E0_9CYAN</name>
<proteinExistence type="predicted"/>
<gene>
    <name evidence="2" type="ORF">QH73_0015510</name>
</gene>
<dbReference type="Pfam" id="PF13524">
    <property type="entry name" value="Glyco_trans_1_2"/>
    <property type="match status" value="1"/>
</dbReference>
<reference evidence="2 3" key="1">
    <citation type="journal article" date="2015" name="Genome Announc.">
        <title>Draft Genome Sequence of the Terrestrial Cyanobacterium Scytonema millei VB511283, Isolated from Eastern India.</title>
        <authorList>
            <person name="Sen D."/>
            <person name="Chandrababunaidu M.M."/>
            <person name="Singh D."/>
            <person name="Sanghi N."/>
            <person name="Ghorai A."/>
            <person name="Mishra G.P."/>
            <person name="Madduluri M."/>
            <person name="Adhikary S.P."/>
            <person name="Tripathy S."/>
        </authorList>
    </citation>
    <scope>NUCLEOTIDE SEQUENCE [LARGE SCALE GENOMIC DNA]</scope>
    <source>
        <strain evidence="2 3">VB511283</strain>
    </source>
</reference>